<dbReference type="InterPro" id="IPR017946">
    <property type="entry name" value="PLC-like_Pdiesterase_TIM-brl"/>
</dbReference>
<dbReference type="Gene3D" id="3.20.20.190">
    <property type="entry name" value="Phosphatidylinositol (PI) phosphodiesterase"/>
    <property type="match status" value="1"/>
</dbReference>
<dbReference type="EMBL" id="CP013970">
    <property type="protein sequence ID" value="AXF74992.1"/>
    <property type="molecule type" value="Genomic_DNA"/>
</dbReference>
<dbReference type="Proteomes" id="UP000264980">
    <property type="component" value="Chromosome"/>
</dbReference>
<protein>
    <recommendedName>
        <fullName evidence="1">GP-PDE domain-containing protein</fullName>
    </recommendedName>
</protein>
<dbReference type="SUPFAM" id="SSF51695">
    <property type="entry name" value="PLC-like phosphodiesterases"/>
    <property type="match status" value="1"/>
</dbReference>
<dbReference type="GO" id="GO:0006644">
    <property type="term" value="P:phospholipid metabolic process"/>
    <property type="evidence" value="ECO:0007669"/>
    <property type="project" value="TreeGrafter"/>
</dbReference>
<organism evidence="2 3">
    <name type="scientific">Erwinia tracheiphila</name>
    <dbReference type="NCBI Taxonomy" id="65700"/>
    <lineage>
        <taxon>Bacteria</taxon>
        <taxon>Pseudomonadati</taxon>
        <taxon>Pseudomonadota</taxon>
        <taxon>Gammaproteobacteria</taxon>
        <taxon>Enterobacterales</taxon>
        <taxon>Erwiniaceae</taxon>
        <taxon>Erwinia</taxon>
    </lineage>
</organism>
<dbReference type="PANTHER" id="PTHR46320:SF1">
    <property type="entry name" value="GLYCEROPHOSPHODIESTER PHOSPHODIESTERASE 1"/>
    <property type="match status" value="1"/>
</dbReference>
<feature type="domain" description="GP-PDE" evidence="1">
    <location>
        <begin position="224"/>
        <end position="347"/>
    </location>
</feature>
<dbReference type="GO" id="GO:0005886">
    <property type="term" value="C:plasma membrane"/>
    <property type="evidence" value="ECO:0007669"/>
    <property type="project" value="TreeGrafter"/>
</dbReference>
<dbReference type="PROSITE" id="PS51704">
    <property type="entry name" value="GP_PDE"/>
    <property type="match status" value="1"/>
</dbReference>
<reference evidence="2 3" key="1">
    <citation type="submission" date="2016-01" db="EMBL/GenBank/DDBJ databases">
        <authorList>
            <person name="Oliw E.H."/>
        </authorList>
    </citation>
    <scope>NUCLEOTIDE SEQUENCE [LARGE SCALE GENOMIC DNA]</scope>
    <source>
        <strain evidence="2 3">MDcuke</strain>
    </source>
</reference>
<dbReference type="AlphaFoldDB" id="A0A345CNH5"/>
<dbReference type="GO" id="GO:0006580">
    <property type="term" value="P:ethanolamine metabolic process"/>
    <property type="evidence" value="ECO:0007669"/>
    <property type="project" value="TreeGrafter"/>
</dbReference>
<evidence type="ECO:0000313" key="3">
    <source>
        <dbReference type="Proteomes" id="UP000264980"/>
    </source>
</evidence>
<proteinExistence type="predicted"/>
<evidence type="ECO:0000259" key="1">
    <source>
        <dbReference type="PROSITE" id="PS51704"/>
    </source>
</evidence>
<sequence>MIIANENLINKIATDVSDDYTYFTLGNNNNKYYGNGGIYNKVYKNTEVNYILSRYVEMNGKIVPVRNKKHAGQGVLYEVFNTMDPTAGYPIEWDGRRWLFESPTSMHVSDKLKNSITPDMYEKNIDTSLLSSPNDEGLRQDSENNKYIKINDNFVRIIQGKTQYFIRKENGEKLYLELRDGKFFPENMVPKTGGKIFKRNVGSDCPDWQKLYDQLGDIASKDKIITVRHRGDSDTNVAENSLSAFRLSYKMCRPAIETDVLLTKDNQPVIFHDVRIGKMMEPTYDPDRNTGSNVLLSQMMLAELKRKPLLDPRRRPTRDTIITVEELLRDYREQNGQALLYLEVKEPKLIMRVAKIITDEARSDPTLIKRVIVKFNMAEYPAYVDWVAGLRDIGADINIMANPVMSPAAAERINKLPESAIAKPEGDPLHDNASRAVYWWSSAHGQNVPNVEIVIKNSKSGFIKTQHIPSVQGGYDRPENLYMNNTIPGSPAYMIAIVKKNGKPLGTYVPVGDRIMWRDDVVSGVTVPNTSNHKKRIDITKAYYNNDSQCCYSLKDRLAKNELEDIRENLAWNRAIGANVITADDTDSIDNYFAKRGNLDKISIPNPHYPRQSMQSTLAWALQYWPTPDGVTAKFKGWGGGSSPLIWNGQVCIYDNSYSKYPWVYACKYADKISYSNKLKMRVIENVKYGAVNQIYSNDDKFCLSGRDGDTSYLKFTSNCNPENTETHFWHTENYKLRNLYTGDDTKYIEFYRGGVYYGIAYGLLRNTNTPDDWASWYLEKIEEE</sequence>
<dbReference type="Pfam" id="PF03009">
    <property type="entry name" value="GDPD"/>
    <property type="match status" value="1"/>
</dbReference>
<accession>A0A345CNH5</accession>
<dbReference type="RefSeq" id="WP_233481363.1">
    <property type="nucleotide sequence ID" value="NZ_CP013970.1"/>
</dbReference>
<dbReference type="PANTHER" id="PTHR46320">
    <property type="entry name" value="GLYCEROPHOSPHODIESTER PHOSPHODIESTERASE 1"/>
    <property type="match status" value="1"/>
</dbReference>
<dbReference type="GO" id="GO:0008889">
    <property type="term" value="F:glycerophosphodiester phosphodiesterase activity"/>
    <property type="evidence" value="ECO:0007669"/>
    <property type="project" value="TreeGrafter"/>
</dbReference>
<name>A0A345CNH5_9GAMM</name>
<evidence type="ECO:0000313" key="2">
    <source>
        <dbReference type="EMBL" id="AXF74992.1"/>
    </source>
</evidence>
<dbReference type="InterPro" id="IPR030395">
    <property type="entry name" value="GP_PDE_dom"/>
</dbReference>
<dbReference type="GO" id="GO:0070291">
    <property type="term" value="P:N-acylethanolamine metabolic process"/>
    <property type="evidence" value="ECO:0007669"/>
    <property type="project" value="TreeGrafter"/>
</dbReference>
<gene>
    <name evidence="2" type="ORF">AV903_00900</name>
</gene>